<keyword evidence="4" id="KW-1185">Reference proteome</keyword>
<feature type="transmembrane region" description="Helical" evidence="2">
    <location>
        <begin position="100"/>
        <end position="118"/>
    </location>
</feature>
<dbReference type="Proteomes" id="UP000254000">
    <property type="component" value="Unassembled WGS sequence"/>
</dbReference>
<evidence type="ECO:0000256" key="2">
    <source>
        <dbReference type="SAM" id="Phobius"/>
    </source>
</evidence>
<dbReference type="RefSeq" id="WP_114568370.1">
    <property type="nucleotide sequence ID" value="NZ_CABMMS010000002.1"/>
</dbReference>
<keyword evidence="2" id="KW-0472">Membrane</keyword>
<gene>
    <name evidence="3" type="ORF">C1877_03320</name>
</gene>
<accession>A0A369M6Z8</accession>
<dbReference type="EMBL" id="PPTS01000002">
    <property type="protein sequence ID" value="RDB66236.1"/>
    <property type="molecule type" value="Genomic_DNA"/>
</dbReference>
<dbReference type="AlphaFoldDB" id="A0A369M6Z8"/>
<evidence type="ECO:0000313" key="4">
    <source>
        <dbReference type="Proteomes" id="UP000254000"/>
    </source>
</evidence>
<feature type="compositionally biased region" description="Basic and acidic residues" evidence="1">
    <location>
        <begin position="69"/>
        <end position="88"/>
    </location>
</feature>
<organism evidence="3 4">
    <name type="scientific">Gordonibacter pamelaeae</name>
    <dbReference type="NCBI Taxonomy" id="471189"/>
    <lineage>
        <taxon>Bacteria</taxon>
        <taxon>Bacillati</taxon>
        <taxon>Actinomycetota</taxon>
        <taxon>Coriobacteriia</taxon>
        <taxon>Eggerthellales</taxon>
        <taxon>Eggerthellaceae</taxon>
        <taxon>Gordonibacter</taxon>
    </lineage>
</organism>
<dbReference type="GeneID" id="78358743"/>
<comment type="caution">
    <text evidence="3">The sequence shown here is derived from an EMBL/GenBank/DDBJ whole genome shotgun (WGS) entry which is preliminary data.</text>
</comment>
<name>A0A369M6Z8_9ACTN</name>
<sequence>MADEKAFSHITVSTDDDDDVVIQAGARAVSRPAALEPAPEPDCAPDSEEPASAGAVADEAAPGNPSASRSDEEARSLEDDSREQRLEDLAGAPMPKAQKAVLATALLLIVGFAAYYYFFMR</sequence>
<feature type="region of interest" description="Disordered" evidence="1">
    <location>
        <begin position="1"/>
        <end position="94"/>
    </location>
</feature>
<keyword evidence="2" id="KW-1133">Transmembrane helix</keyword>
<proteinExistence type="predicted"/>
<keyword evidence="2" id="KW-0812">Transmembrane</keyword>
<reference evidence="3 4" key="1">
    <citation type="journal article" date="2018" name="Elife">
        <title>Discovery and characterization of a prevalent human gut bacterial enzyme sufficient for the inactivation of a family of plant toxins.</title>
        <authorList>
            <person name="Koppel N."/>
            <person name="Bisanz J.E."/>
            <person name="Pandelia M.E."/>
            <person name="Turnbaugh P.J."/>
            <person name="Balskus E.P."/>
        </authorList>
    </citation>
    <scope>NUCLEOTIDE SEQUENCE [LARGE SCALE GENOMIC DNA]</scope>
    <source>
        <strain evidence="3 4">3C</strain>
    </source>
</reference>
<dbReference type="OrthoDB" id="10012479at2"/>
<evidence type="ECO:0000256" key="1">
    <source>
        <dbReference type="SAM" id="MobiDB-lite"/>
    </source>
</evidence>
<evidence type="ECO:0000313" key="3">
    <source>
        <dbReference type="EMBL" id="RDB66236.1"/>
    </source>
</evidence>
<protein>
    <submittedName>
        <fullName evidence="3">SURF2 Surfeit locus protein 2</fullName>
    </submittedName>
</protein>